<comment type="caution">
    <text evidence="1">The sequence shown here is derived from an EMBL/GenBank/DDBJ whole genome shotgun (WGS) entry which is preliminary data.</text>
</comment>
<reference evidence="2" key="1">
    <citation type="journal article" date="2018" name="Front. Microbiol.">
        <title>Genome-Based Analysis Reveals the Taxonomy and Diversity of the Family Idiomarinaceae.</title>
        <authorList>
            <person name="Liu Y."/>
            <person name="Lai Q."/>
            <person name="Shao Z."/>
        </authorList>
    </citation>
    <scope>NUCLEOTIDE SEQUENCE [LARGE SCALE GENOMIC DNA]</scope>
    <source>
        <strain evidence="2">R22</strain>
    </source>
</reference>
<dbReference type="Proteomes" id="UP000288058">
    <property type="component" value="Unassembled WGS sequence"/>
</dbReference>
<proteinExistence type="predicted"/>
<protein>
    <submittedName>
        <fullName evidence="1">Prepilin peptidase dependent protein A-like protein</fullName>
    </submittedName>
</protein>
<dbReference type="OrthoDB" id="6241094at2"/>
<keyword evidence="2" id="KW-1185">Reference proteome</keyword>
<dbReference type="SUPFAM" id="SSF54523">
    <property type="entry name" value="Pili subunits"/>
    <property type="match status" value="1"/>
</dbReference>
<gene>
    <name evidence="1" type="ORF">CWI78_09995</name>
</gene>
<accession>A0A432YVF0</accession>
<dbReference type="AlphaFoldDB" id="A0A432YVF0"/>
<dbReference type="InterPro" id="IPR045584">
    <property type="entry name" value="Pilin-like"/>
</dbReference>
<organism evidence="1 2">
    <name type="scientific">Idiomarina ramblicola</name>
    <dbReference type="NCBI Taxonomy" id="263724"/>
    <lineage>
        <taxon>Bacteria</taxon>
        <taxon>Pseudomonadati</taxon>
        <taxon>Pseudomonadota</taxon>
        <taxon>Gammaproteobacteria</taxon>
        <taxon>Alteromonadales</taxon>
        <taxon>Idiomarinaceae</taxon>
        <taxon>Idiomarina</taxon>
    </lineage>
</organism>
<evidence type="ECO:0000313" key="2">
    <source>
        <dbReference type="Proteomes" id="UP000288058"/>
    </source>
</evidence>
<evidence type="ECO:0000313" key="1">
    <source>
        <dbReference type="EMBL" id="RUO67287.1"/>
    </source>
</evidence>
<name>A0A432YVF0_9GAMM</name>
<dbReference type="EMBL" id="PIQC01000007">
    <property type="protein sequence ID" value="RUO67287.1"/>
    <property type="molecule type" value="Genomic_DNA"/>
</dbReference>
<sequence>MELLVALAISAALGVFAVPTFHQQTSSLLLQQEAGRWLSYLQQIQAKSQSSNESIDADLSHLISDSGKAGVVASSTYSLSSPLTFYGRTAAAVPGHIKLNKRDQQIKVIISSKGRIRSCLSKGHSLPGVATC</sequence>